<gene>
    <name evidence="7" type="ORF">DIABBA_LOCUS11270</name>
</gene>
<dbReference type="OrthoDB" id="160405at2759"/>
<keyword evidence="4 6" id="KW-0472">Membrane</keyword>
<evidence type="ECO:0000256" key="2">
    <source>
        <dbReference type="ARBA" id="ARBA00022824"/>
    </source>
</evidence>
<feature type="transmembrane region" description="Helical" evidence="6">
    <location>
        <begin position="20"/>
        <end position="41"/>
    </location>
</feature>
<dbReference type="AlphaFoldDB" id="A0A9N9T926"/>
<evidence type="ECO:0000256" key="6">
    <source>
        <dbReference type="SAM" id="Phobius"/>
    </source>
</evidence>
<organism evidence="7 8">
    <name type="scientific">Diabrotica balteata</name>
    <name type="common">Banded cucumber beetle</name>
    <dbReference type="NCBI Taxonomy" id="107213"/>
    <lineage>
        <taxon>Eukaryota</taxon>
        <taxon>Metazoa</taxon>
        <taxon>Ecdysozoa</taxon>
        <taxon>Arthropoda</taxon>
        <taxon>Hexapoda</taxon>
        <taxon>Insecta</taxon>
        <taxon>Pterygota</taxon>
        <taxon>Neoptera</taxon>
        <taxon>Endopterygota</taxon>
        <taxon>Coleoptera</taxon>
        <taxon>Polyphaga</taxon>
        <taxon>Cucujiformia</taxon>
        <taxon>Chrysomeloidea</taxon>
        <taxon>Chrysomelidae</taxon>
        <taxon>Galerucinae</taxon>
        <taxon>Diabroticina</taxon>
        <taxon>Diabroticites</taxon>
        <taxon>Diabrotica</taxon>
    </lineage>
</organism>
<name>A0A9N9T926_DIABA</name>
<feature type="transmembrane region" description="Helical" evidence="6">
    <location>
        <begin position="53"/>
        <end position="74"/>
    </location>
</feature>
<evidence type="ECO:0000313" key="8">
    <source>
        <dbReference type="Proteomes" id="UP001153709"/>
    </source>
</evidence>
<evidence type="ECO:0000256" key="1">
    <source>
        <dbReference type="ARBA" id="ARBA00022692"/>
    </source>
</evidence>
<dbReference type="Pfam" id="PF09446">
    <property type="entry name" value="VMA21"/>
    <property type="match status" value="1"/>
</dbReference>
<evidence type="ECO:0000256" key="3">
    <source>
        <dbReference type="ARBA" id="ARBA00022989"/>
    </source>
</evidence>
<keyword evidence="2" id="KW-0256">Endoplasmic reticulum</keyword>
<protein>
    <recommendedName>
        <fullName evidence="9">Vacuolar ATPase assembly integral membrane protein VMA21 homolog</fullName>
    </recommendedName>
</protein>
<dbReference type="InterPro" id="IPR019013">
    <property type="entry name" value="Vma21"/>
</dbReference>
<evidence type="ECO:0000256" key="5">
    <source>
        <dbReference type="ARBA" id="ARBA00023329"/>
    </source>
</evidence>
<sequence length="86" mass="9728">MENKTMESTATPYSVFKTILLYSIFILASPITTFFVSKIILFEGIFRVTSMTANIWSAVFAVVVLHIAVGLYILRAYKEADKVKEQ</sequence>
<dbReference type="PANTHER" id="PTHR31792">
    <property type="entry name" value="VACUOLAR ATPASE ASSEMBLY INTEGRAL MEMBRANE PROTEIN VMA21"/>
    <property type="match status" value="1"/>
</dbReference>
<accession>A0A9N9T926</accession>
<dbReference type="PANTHER" id="PTHR31792:SF6">
    <property type="entry name" value="VACUOLAR ATPASE ASSEMBLY INTEGRAL MEMBRANE PROTEIN VMA21 HOMOLOG"/>
    <property type="match status" value="1"/>
</dbReference>
<keyword evidence="1 6" id="KW-0812">Transmembrane</keyword>
<dbReference type="EMBL" id="OU898282">
    <property type="protein sequence ID" value="CAG9838373.1"/>
    <property type="molecule type" value="Genomic_DNA"/>
</dbReference>
<keyword evidence="8" id="KW-1185">Reference proteome</keyword>
<dbReference type="GO" id="GO:0031410">
    <property type="term" value="C:cytoplasmic vesicle"/>
    <property type="evidence" value="ECO:0007669"/>
    <property type="project" value="UniProtKB-KW"/>
</dbReference>
<evidence type="ECO:0000313" key="7">
    <source>
        <dbReference type="EMBL" id="CAG9838373.1"/>
    </source>
</evidence>
<reference evidence="7" key="1">
    <citation type="submission" date="2022-01" db="EMBL/GenBank/DDBJ databases">
        <authorList>
            <person name="King R."/>
        </authorList>
    </citation>
    <scope>NUCLEOTIDE SEQUENCE</scope>
</reference>
<dbReference type="GO" id="GO:0070072">
    <property type="term" value="P:vacuolar proton-transporting V-type ATPase complex assembly"/>
    <property type="evidence" value="ECO:0007669"/>
    <property type="project" value="InterPro"/>
</dbReference>
<keyword evidence="5" id="KW-0968">Cytoplasmic vesicle</keyword>
<evidence type="ECO:0008006" key="9">
    <source>
        <dbReference type="Google" id="ProtNLM"/>
    </source>
</evidence>
<evidence type="ECO:0000256" key="4">
    <source>
        <dbReference type="ARBA" id="ARBA00023136"/>
    </source>
</evidence>
<proteinExistence type="predicted"/>
<keyword evidence="3 6" id="KW-1133">Transmembrane helix</keyword>
<dbReference type="GO" id="GO:0005789">
    <property type="term" value="C:endoplasmic reticulum membrane"/>
    <property type="evidence" value="ECO:0007669"/>
    <property type="project" value="TreeGrafter"/>
</dbReference>
<dbReference type="Proteomes" id="UP001153709">
    <property type="component" value="Chromosome 7"/>
</dbReference>